<dbReference type="EMBL" id="JARVUX010000007">
    <property type="protein sequence ID" value="MDH2337049.1"/>
    <property type="molecule type" value="Genomic_DNA"/>
</dbReference>
<gene>
    <name evidence="2" type="ORF">QDQ28_12745</name>
</gene>
<sequence>MSKELKFRVWDKTSESMLYQDDFERVEIDTKNKMVTLIAEEESDKSHYVLDYEEGIEAEIMQYTGLKDENEKEIYEGDILSIKIYSRNKIIVQCKALVEFKDGCFGVIWGYDKTFLSLKSFFNTKFEVVGNKYENSEILGV</sequence>
<dbReference type="SUPFAM" id="SSF159006">
    <property type="entry name" value="YopX-like"/>
    <property type="match status" value="1"/>
</dbReference>
<name>A0AAP4AC78_CLOPF</name>
<proteinExistence type="predicted"/>
<dbReference type="Proteomes" id="UP001222958">
    <property type="component" value="Unassembled WGS sequence"/>
</dbReference>
<accession>A0AAP4AC78</accession>
<evidence type="ECO:0000313" key="3">
    <source>
        <dbReference type="Proteomes" id="UP001222958"/>
    </source>
</evidence>
<evidence type="ECO:0000259" key="1">
    <source>
        <dbReference type="Pfam" id="PF09643"/>
    </source>
</evidence>
<organism evidence="2 3">
    <name type="scientific">Clostridium perfringens</name>
    <dbReference type="NCBI Taxonomy" id="1502"/>
    <lineage>
        <taxon>Bacteria</taxon>
        <taxon>Bacillati</taxon>
        <taxon>Bacillota</taxon>
        <taxon>Clostridia</taxon>
        <taxon>Eubacteriales</taxon>
        <taxon>Clostridiaceae</taxon>
        <taxon>Clostridium</taxon>
    </lineage>
</organism>
<dbReference type="AlphaFoldDB" id="A0AAP4AC78"/>
<dbReference type="InterPro" id="IPR023385">
    <property type="entry name" value="YopX-like_C"/>
</dbReference>
<reference evidence="2" key="1">
    <citation type="submission" date="2023-04" db="EMBL/GenBank/DDBJ databases">
        <title>Epidemiological investigation of Clostridium perfringens isolated from cattle.</title>
        <authorList>
            <person name="Tian R."/>
        </authorList>
    </citation>
    <scope>NUCLEOTIDE SEQUENCE</scope>
    <source>
        <strain evidence="2">ZWCP172</strain>
    </source>
</reference>
<dbReference type="Gene3D" id="2.30.30.290">
    <property type="entry name" value="YopX-like domains"/>
    <property type="match status" value="1"/>
</dbReference>
<comment type="caution">
    <text evidence="2">The sequence shown here is derived from an EMBL/GenBank/DDBJ whole genome shotgun (WGS) entry which is preliminary data.</text>
</comment>
<dbReference type="RefSeq" id="WP_279858050.1">
    <property type="nucleotide sequence ID" value="NZ_JARVUX010000007.1"/>
</dbReference>
<feature type="domain" description="YopX protein" evidence="1">
    <location>
        <begin position="6"/>
        <end position="139"/>
    </location>
</feature>
<dbReference type="Pfam" id="PF09643">
    <property type="entry name" value="YopX"/>
    <property type="match status" value="1"/>
</dbReference>
<evidence type="ECO:0000313" key="2">
    <source>
        <dbReference type="EMBL" id="MDH2337049.1"/>
    </source>
</evidence>
<dbReference type="NCBIfam" id="TIGR01671">
    <property type="entry name" value="phage_TIGR01671"/>
    <property type="match status" value="1"/>
</dbReference>
<dbReference type="InterPro" id="IPR019096">
    <property type="entry name" value="YopX_protein"/>
</dbReference>
<protein>
    <submittedName>
        <fullName evidence="2">YopX family protein</fullName>
    </submittedName>
</protein>
<dbReference type="InterPro" id="IPR010024">
    <property type="entry name" value="CHP16711"/>
</dbReference>